<comment type="caution">
    <text evidence="2">The sequence shown here is derived from an EMBL/GenBank/DDBJ whole genome shotgun (WGS) entry which is preliminary data.</text>
</comment>
<proteinExistence type="predicted"/>
<dbReference type="EMBL" id="JAQNDL010000001">
    <property type="protein sequence ID" value="MDC0717302.1"/>
    <property type="molecule type" value="Genomic_DNA"/>
</dbReference>
<keyword evidence="3" id="KW-1185">Reference proteome</keyword>
<feature type="chain" id="PRO_5045604033" evidence="1">
    <location>
        <begin position="16"/>
        <end position="115"/>
    </location>
</feature>
<sequence length="115" mass="13130">MMIFNALFSAWAALAAPEQPVEALAEEAAAALADVSIDEFTDEVDPSEASRWECYDDDDFHVRGYCLARCERGNRYHRVTDKVRIRGNRDLCVRRAKQFCRGRGGVEHRCFGERD</sequence>
<organism evidence="2 3">
    <name type="scientific">Nannocystis bainbridge</name>
    <dbReference type="NCBI Taxonomy" id="2995303"/>
    <lineage>
        <taxon>Bacteria</taxon>
        <taxon>Pseudomonadati</taxon>
        <taxon>Myxococcota</taxon>
        <taxon>Polyangia</taxon>
        <taxon>Nannocystales</taxon>
        <taxon>Nannocystaceae</taxon>
        <taxon>Nannocystis</taxon>
    </lineage>
</organism>
<evidence type="ECO:0000256" key="1">
    <source>
        <dbReference type="SAM" id="SignalP"/>
    </source>
</evidence>
<feature type="signal peptide" evidence="1">
    <location>
        <begin position="1"/>
        <end position="15"/>
    </location>
</feature>
<accession>A0ABT5DXX8</accession>
<gene>
    <name evidence="2" type="ORF">POL25_10390</name>
</gene>
<name>A0ABT5DXX8_9BACT</name>
<protein>
    <submittedName>
        <fullName evidence="2">Uncharacterized protein</fullName>
    </submittedName>
</protein>
<dbReference type="Proteomes" id="UP001221686">
    <property type="component" value="Unassembled WGS sequence"/>
</dbReference>
<evidence type="ECO:0000313" key="3">
    <source>
        <dbReference type="Proteomes" id="UP001221686"/>
    </source>
</evidence>
<reference evidence="2 3" key="1">
    <citation type="submission" date="2022-11" db="EMBL/GenBank/DDBJ databases">
        <title>Minimal conservation of predation-associated metabolite biosynthetic gene clusters underscores biosynthetic potential of Myxococcota including descriptions for ten novel species: Archangium lansinium sp. nov., Myxococcus landrumus sp. nov., Nannocystis bai.</title>
        <authorList>
            <person name="Ahearne A."/>
            <person name="Stevens C."/>
            <person name="Dowd S."/>
        </authorList>
    </citation>
    <scope>NUCLEOTIDE SEQUENCE [LARGE SCALE GENOMIC DNA]</scope>
    <source>
        <strain evidence="2 3">BB15-2</strain>
    </source>
</reference>
<dbReference type="RefSeq" id="WP_272085788.1">
    <property type="nucleotide sequence ID" value="NZ_JAQNDL010000001.1"/>
</dbReference>
<evidence type="ECO:0000313" key="2">
    <source>
        <dbReference type="EMBL" id="MDC0717302.1"/>
    </source>
</evidence>
<keyword evidence="1" id="KW-0732">Signal</keyword>